<dbReference type="KEGG" id="hcv:FTV88_3030"/>
<dbReference type="InterPro" id="IPR011059">
    <property type="entry name" value="Metal-dep_hydrolase_composite"/>
</dbReference>
<evidence type="ECO:0000313" key="3">
    <source>
        <dbReference type="Proteomes" id="UP000366051"/>
    </source>
</evidence>
<dbReference type="EC" id="3.5.1.-" evidence="2"/>
<dbReference type="PANTHER" id="PTHR43135">
    <property type="entry name" value="ALPHA-D-RIBOSE 1-METHYLPHOSPHONATE 5-TRIPHOSPHATE DIPHOSPHATASE"/>
    <property type="match status" value="1"/>
</dbReference>
<dbReference type="InterPro" id="IPR006680">
    <property type="entry name" value="Amidohydro-rel"/>
</dbReference>
<dbReference type="InterPro" id="IPR051781">
    <property type="entry name" value="Metallo-dep_Hydrolase"/>
</dbReference>
<proteinExistence type="predicted"/>
<evidence type="ECO:0000259" key="1">
    <source>
        <dbReference type="Pfam" id="PF01979"/>
    </source>
</evidence>
<dbReference type="PANTHER" id="PTHR43135:SF3">
    <property type="entry name" value="ALPHA-D-RIBOSE 1-METHYLPHOSPHONATE 5-TRIPHOSPHATE DIPHOSPHATASE"/>
    <property type="match status" value="1"/>
</dbReference>
<evidence type="ECO:0000313" key="2">
    <source>
        <dbReference type="EMBL" id="QGG49105.1"/>
    </source>
</evidence>
<protein>
    <submittedName>
        <fullName evidence="2">Amidohydrolase</fullName>
        <ecNumber evidence="2">3.5.1.-</ecNumber>
    </submittedName>
</protein>
<dbReference type="OrthoDB" id="9802793at2"/>
<dbReference type="InterPro" id="IPR032466">
    <property type="entry name" value="Metal_Hydrolase"/>
</dbReference>
<dbReference type="Proteomes" id="UP000366051">
    <property type="component" value="Chromosome"/>
</dbReference>
<dbReference type="EMBL" id="CP045875">
    <property type="protein sequence ID" value="QGG49105.1"/>
    <property type="molecule type" value="Genomic_DNA"/>
</dbReference>
<dbReference type="SUPFAM" id="SSF51338">
    <property type="entry name" value="Composite domain of metallo-dependent hydrolases"/>
    <property type="match status" value="1"/>
</dbReference>
<dbReference type="Gene3D" id="3.20.20.140">
    <property type="entry name" value="Metal-dependent hydrolases"/>
    <property type="match status" value="1"/>
</dbReference>
<gene>
    <name evidence="2" type="ORF">FTV88_3030</name>
</gene>
<feature type="domain" description="Amidohydrolase-related" evidence="1">
    <location>
        <begin position="57"/>
        <end position="381"/>
    </location>
</feature>
<organism evidence="2 3">
    <name type="scientific">Heliorestis convoluta</name>
    <dbReference type="NCBI Taxonomy" id="356322"/>
    <lineage>
        <taxon>Bacteria</taxon>
        <taxon>Bacillati</taxon>
        <taxon>Bacillota</taxon>
        <taxon>Clostridia</taxon>
        <taxon>Eubacteriales</taxon>
        <taxon>Heliobacteriaceae</taxon>
        <taxon>Heliorestis</taxon>
    </lineage>
</organism>
<sequence>MKKIIYGATIKTMKGETIEEGLLAFNEHGIITHVGPCPPLTTLEEEGEIIDGRGFLLLPGFIEAHCHVGLLEENAPIEGNDLNETSDPITPQMRALDGINPFDPAFEDALTGGVTTLCILPGSANIIGGQAVVMKAGQQSFSQRVVNEKSAIKCALGENPKRVYGEKNKAPITRMASAALLREALTKAKRYQQKKAAPEQDVDLRWDALDLLFEKKVPLRVHAHRADDILTALRIAQEFDLTLVIEHCTEGHLIAAELAQAGVAAVVGPSLVHRAKVEMKEITPRTAAVLEEASVPFAIMTDHPVIPIQYLPLCAGLAVKHGLEEERALQAITIGAARILGLEHRLGTLEVGKEADLVLWEGHPFDSRSKVAKAWIAGKQVL</sequence>
<name>A0A5Q2N9C8_9FIRM</name>
<dbReference type="RefSeq" id="WP_153726148.1">
    <property type="nucleotide sequence ID" value="NZ_CP045875.1"/>
</dbReference>
<accession>A0A5Q2N9C8</accession>
<dbReference type="Pfam" id="PF01979">
    <property type="entry name" value="Amidohydro_1"/>
    <property type="match status" value="1"/>
</dbReference>
<dbReference type="SUPFAM" id="SSF51556">
    <property type="entry name" value="Metallo-dependent hydrolases"/>
    <property type="match status" value="1"/>
</dbReference>
<reference evidence="3" key="1">
    <citation type="submission" date="2019-11" db="EMBL/GenBank/DDBJ databases">
        <title>Genome sequence of Heliorestis convoluta strain HH, an alkaliphilic and minimalistic phototrophic bacterium from a soda lake in Egypt.</title>
        <authorList>
            <person name="Dewey E.D."/>
            <person name="Stokes L.M."/>
            <person name="Burchell B.M."/>
            <person name="Shaffer K.N."/>
            <person name="Huntington A.M."/>
            <person name="Baker J.M."/>
            <person name="Nadendla S."/>
            <person name="Giglio M.G."/>
            <person name="Touchman J.W."/>
            <person name="Blankenship R.E."/>
            <person name="Madigan M.T."/>
            <person name="Sattley W.M."/>
        </authorList>
    </citation>
    <scope>NUCLEOTIDE SEQUENCE [LARGE SCALE GENOMIC DNA]</scope>
    <source>
        <strain evidence="3">HH</strain>
    </source>
</reference>
<keyword evidence="3" id="KW-1185">Reference proteome</keyword>
<dbReference type="CDD" id="cd01309">
    <property type="entry name" value="Met_dep_hydrolase_C"/>
    <property type="match status" value="1"/>
</dbReference>
<dbReference type="AlphaFoldDB" id="A0A5Q2N9C8"/>
<keyword evidence="2" id="KW-0378">Hydrolase</keyword>
<dbReference type="GO" id="GO:0016810">
    <property type="term" value="F:hydrolase activity, acting on carbon-nitrogen (but not peptide) bonds"/>
    <property type="evidence" value="ECO:0007669"/>
    <property type="project" value="InterPro"/>
</dbReference>